<evidence type="ECO:0000256" key="4">
    <source>
        <dbReference type="ARBA" id="ARBA00023136"/>
    </source>
</evidence>
<feature type="transmembrane region" description="Helical" evidence="6">
    <location>
        <begin position="113"/>
        <end position="134"/>
    </location>
</feature>
<reference evidence="8 9" key="1">
    <citation type="submission" date="2016-12" db="EMBL/GenBank/DDBJ databases">
        <title>The genomes of Aspergillus section Nigri reveals drivers in fungal speciation.</title>
        <authorList>
            <consortium name="DOE Joint Genome Institute"/>
            <person name="Vesth T.C."/>
            <person name="Nybo J."/>
            <person name="Theobald S."/>
            <person name="Brandl J."/>
            <person name="Frisvad J.C."/>
            <person name="Nielsen K.F."/>
            <person name="Lyhne E.K."/>
            <person name="Kogle M.E."/>
            <person name="Kuo A."/>
            <person name="Riley R."/>
            <person name="Clum A."/>
            <person name="Nolan M."/>
            <person name="Lipzen A."/>
            <person name="Salamov A."/>
            <person name="Henrissat B."/>
            <person name="Wiebenga A."/>
            <person name="De Vries R.P."/>
            <person name="Grigoriev I.V."/>
            <person name="Mortensen U.H."/>
            <person name="Andersen M.R."/>
            <person name="Baker S.E."/>
        </authorList>
    </citation>
    <scope>NUCLEOTIDE SEQUENCE [LARGE SCALE GENOMIC DNA]</scope>
    <source>
        <strain evidence="8 9">CBS 115572</strain>
    </source>
</reference>
<evidence type="ECO:0000313" key="8">
    <source>
        <dbReference type="EMBL" id="PWY96535.1"/>
    </source>
</evidence>
<feature type="transmembrane region" description="Helical" evidence="6">
    <location>
        <begin position="199"/>
        <end position="220"/>
    </location>
</feature>
<comment type="similarity">
    <text evidence="5">Belongs to the SAT4 family.</text>
</comment>
<protein>
    <recommendedName>
        <fullName evidence="7">Rhodopsin domain-containing protein</fullName>
    </recommendedName>
</protein>
<feature type="domain" description="Rhodopsin" evidence="7">
    <location>
        <begin position="56"/>
        <end position="296"/>
    </location>
</feature>
<dbReference type="Proteomes" id="UP000246702">
    <property type="component" value="Unassembled WGS sequence"/>
</dbReference>
<keyword evidence="3 6" id="KW-1133">Transmembrane helix</keyword>
<evidence type="ECO:0000256" key="6">
    <source>
        <dbReference type="SAM" id="Phobius"/>
    </source>
</evidence>
<dbReference type="AlphaFoldDB" id="A0A317XDY2"/>
<sequence length="395" mass="44125">MTLTLSSEQRQALLDGPAASPPPGVIPNLVDPPNLQAVGRALILVFWSLALITFAIRIYTKVFIIRSVRVSDYTMIVAWALSIGYFPIAWKVADIAPGIDQWNLQVKNLIGLLHWFHSGLVMYSIIICFIKVSILRQFLEIFSLKRDYFFWTCHFLICINILYYTAFTFTIIFACNPISKYWDVLNTDGKCLNTELQMFVAGIINMISDLTILILPHLKVWRLQMSPRKKRAVSVAFLFGLIACVGSSLKIYYAVRLLKTKNNQSYQIYLLGVCTLPEIGGGIIAGCLPSLPKFFRHVLQTPLLSSYKFYVSKLLSASSRWSSSSTVARSAGNSAGGDQDRDRDLEAAKKKKIQFDDQYPLTSVVSCPGSETVDGSVATIHSTQEFTMVSSRGKG</sequence>
<accession>A0A317XDY2</accession>
<dbReference type="InterPro" id="IPR052337">
    <property type="entry name" value="SAT4-like"/>
</dbReference>
<feature type="transmembrane region" description="Helical" evidence="6">
    <location>
        <begin position="72"/>
        <end position="93"/>
    </location>
</feature>
<dbReference type="PANTHER" id="PTHR33048">
    <property type="entry name" value="PTH11-LIKE INTEGRAL MEMBRANE PROTEIN (AFU_ORTHOLOGUE AFUA_5G11245)"/>
    <property type="match status" value="1"/>
</dbReference>
<dbReference type="STRING" id="1450535.A0A317XDY2"/>
<feature type="transmembrane region" description="Helical" evidence="6">
    <location>
        <begin position="37"/>
        <end position="60"/>
    </location>
</feature>
<dbReference type="InterPro" id="IPR049326">
    <property type="entry name" value="Rhodopsin_dom_fungi"/>
</dbReference>
<feature type="transmembrane region" description="Helical" evidence="6">
    <location>
        <begin position="266"/>
        <end position="288"/>
    </location>
</feature>
<evidence type="ECO:0000256" key="5">
    <source>
        <dbReference type="ARBA" id="ARBA00038359"/>
    </source>
</evidence>
<dbReference type="OrthoDB" id="4682787at2759"/>
<evidence type="ECO:0000256" key="1">
    <source>
        <dbReference type="ARBA" id="ARBA00004141"/>
    </source>
</evidence>
<comment type="subcellular location">
    <subcellularLocation>
        <location evidence="1">Membrane</location>
        <topology evidence="1">Multi-pass membrane protein</topology>
    </subcellularLocation>
</comment>
<dbReference type="GO" id="GO:0016020">
    <property type="term" value="C:membrane"/>
    <property type="evidence" value="ECO:0007669"/>
    <property type="project" value="UniProtKB-SubCell"/>
</dbReference>
<name>A0A317XDY2_9EURO</name>
<proteinExistence type="inferred from homology"/>
<keyword evidence="2 6" id="KW-0812">Transmembrane</keyword>
<gene>
    <name evidence="8" type="ORF">BO94DRAFT_619646</name>
</gene>
<evidence type="ECO:0000313" key="9">
    <source>
        <dbReference type="Proteomes" id="UP000246702"/>
    </source>
</evidence>
<feature type="transmembrane region" description="Helical" evidence="6">
    <location>
        <begin position="232"/>
        <end position="254"/>
    </location>
</feature>
<keyword evidence="9" id="KW-1185">Reference proteome</keyword>
<evidence type="ECO:0000256" key="2">
    <source>
        <dbReference type="ARBA" id="ARBA00022692"/>
    </source>
</evidence>
<dbReference type="PANTHER" id="PTHR33048:SF47">
    <property type="entry name" value="INTEGRAL MEMBRANE PROTEIN-RELATED"/>
    <property type="match status" value="1"/>
</dbReference>
<dbReference type="GeneID" id="37119021"/>
<feature type="transmembrane region" description="Helical" evidence="6">
    <location>
        <begin position="155"/>
        <end position="179"/>
    </location>
</feature>
<dbReference type="Pfam" id="PF20684">
    <property type="entry name" value="Fung_rhodopsin"/>
    <property type="match status" value="1"/>
</dbReference>
<keyword evidence="4 6" id="KW-0472">Membrane</keyword>
<dbReference type="RefSeq" id="XP_025473296.1">
    <property type="nucleotide sequence ID" value="XM_025616878.1"/>
</dbReference>
<evidence type="ECO:0000259" key="7">
    <source>
        <dbReference type="Pfam" id="PF20684"/>
    </source>
</evidence>
<dbReference type="EMBL" id="MSFK01000001">
    <property type="protein sequence ID" value="PWY96535.1"/>
    <property type="molecule type" value="Genomic_DNA"/>
</dbReference>
<comment type="caution">
    <text evidence="8">The sequence shown here is derived from an EMBL/GenBank/DDBJ whole genome shotgun (WGS) entry which is preliminary data.</text>
</comment>
<evidence type="ECO:0000256" key="3">
    <source>
        <dbReference type="ARBA" id="ARBA00022989"/>
    </source>
</evidence>
<organism evidence="8 9">
    <name type="scientific">Aspergillus sclerotioniger CBS 115572</name>
    <dbReference type="NCBI Taxonomy" id="1450535"/>
    <lineage>
        <taxon>Eukaryota</taxon>
        <taxon>Fungi</taxon>
        <taxon>Dikarya</taxon>
        <taxon>Ascomycota</taxon>
        <taxon>Pezizomycotina</taxon>
        <taxon>Eurotiomycetes</taxon>
        <taxon>Eurotiomycetidae</taxon>
        <taxon>Eurotiales</taxon>
        <taxon>Aspergillaceae</taxon>
        <taxon>Aspergillus</taxon>
        <taxon>Aspergillus subgen. Circumdati</taxon>
    </lineage>
</organism>